<reference evidence="2" key="1">
    <citation type="journal article" date="2013" name="Proc. Natl. Acad. Sci. U.S.A.">
        <title>Improving the coverage of the cyanobacterial phylum using diversity-driven genome sequencing.</title>
        <authorList>
            <person name="Shih P.M."/>
            <person name="Wu D."/>
            <person name="Latifi A."/>
            <person name="Axen S.D."/>
            <person name="Fewer D.P."/>
            <person name="Talla E."/>
            <person name="Calteau A."/>
            <person name="Cai F."/>
            <person name="Tandeau de Marsac N."/>
            <person name="Rippka R."/>
            <person name="Herdman M."/>
            <person name="Sivonen K."/>
            <person name="Coursin T."/>
            <person name="Laurent T."/>
            <person name="Goodwin L."/>
            <person name="Nolan M."/>
            <person name="Davenport K.W."/>
            <person name="Han C.S."/>
            <person name="Rubin E.M."/>
            <person name="Eisen J.A."/>
            <person name="Woyke T."/>
            <person name="Gugger M."/>
            <person name="Kerfeld C.A."/>
        </authorList>
    </citation>
    <scope>NUCLEOTIDE SEQUENCE [LARGE SCALE GENOMIC DNA]</scope>
    <source>
        <strain evidence="2">ATCC 29140 / PCC 7202</strain>
    </source>
</reference>
<evidence type="ECO:0000313" key="1">
    <source>
        <dbReference type="EMBL" id="AFZ47058.1"/>
    </source>
</evidence>
<organism evidence="1 2">
    <name type="scientific">Cyanobacterium stanieri (strain ATCC 29140 / PCC 7202)</name>
    <dbReference type="NCBI Taxonomy" id="292563"/>
    <lineage>
        <taxon>Bacteria</taxon>
        <taxon>Bacillati</taxon>
        <taxon>Cyanobacteriota</taxon>
        <taxon>Cyanophyceae</taxon>
        <taxon>Oscillatoriophycideae</taxon>
        <taxon>Chroococcales</taxon>
        <taxon>Geminocystaceae</taxon>
        <taxon>Cyanobacterium</taxon>
    </lineage>
</organism>
<gene>
    <name evidence="1" type="ordered locus">Cyast_1089</name>
</gene>
<keyword evidence="2" id="KW-1185">Reference proteome</keyword>
<accession>K9YLS8</accession>
<evidence type="ECO:0000313" key="2">
    <source>
        <dbReference type="Proteomes" id="UP000010483"/>
    </source>
</evidence>
<dbReference type="eggNOG" id="ENOG502ZBDI">
    <property type="taxonomic scope" value="Bacteria"/>
</dbReference>
<dbReference type="KEGG" id="csn:Cyast_1089"/>
<dbReference type="Proteomes" id="UP000010483">
    <property type="component" value="Chromosome"/>
</dbReference>
<dbReference type="EMBL" id="CP003940">
    <property type="protein sequence ID" value="AFZ47058.1"/>
    <property type="molecule type" value="Genomic_DNA"/>
</dbReference>
<sequence length="237" mass="26964">MGKQDPFPQKNQEEGSIVTLIKELSQQNQTIKNAILLHTQGTSTEAELTREWIRENYSCDAIQLIPVRNELSDDPVNLTLAIQEAKKALNIAHKLQQKGDTLAFNASSGTPVMKSTWAILQSAGYAPHSNVWQVRNPYQLKSNQERVFPTNLNSLKKEFDLQIISKQIKNYNYSSALLTIKNSSLYHPKIEDAINYGKLRLSFNFDDAYSLVNKHDDKVMKNLANELGELRKKTYLP</sequence>
<name>K9YLS8_CYASC</name>
<dbReference type="BioCyc" id="CSTA292563:G1353-1099-MONOMER"/>
<protein>
    <submittedName>
        <fullName evidence="1">Uncharacterized protein</fullName>
    </submittedName>
</protein>
<dbReference type="HOGENOM" id="CLU_1169129_0_0_3"/>
<dbReference type="STRING" id="292563.Cyast_1089"/>
<dbReference type="AlphaFoldDB" id="K9YLS8"/>
<proteinExistence type="predicted"/>